<feature type="transmembrane region" description="Helical" evidence="2">
    <location>
        <begin position="198"/>
        <end position="221"/>
    </location>
</feature>
<dbReference type="AlphaFoldDB" id="A0A8H4KZD6"/>
<evidence type="ECO:0000313" key="4">
    <source>
        <dbReference type="EMBL" id="KAF4459501.1"/>
    </source>
</evidence>
<feature type="chain" id="PRO_5034856698" evidence="3">
    <location>
        <begin position="18"/>
        <end position="306"/>
    </location>
</feature>
<feature type="region of interest" description="Disordered" evidence="1">
    <location>
        <begin position="169"/>
        <end position="191"/>
    </location>
</feature>
<keyword evidence="5" id="KW-1185">Reference proteome</keyword>
<protein>
    <submittedName>
        <fullName evidence="4">Uncharacterized protein</fullName>
    </submittedName>
</protein>
<evidence type="ECO:0000256" key="1">
    <source>
        <dbReference type="SAM" id="MobiDB-lite"/>
    </source>
</evidence>
<dbReference type="Proteomes" id="UP000554235">
    <property type="component" value="Unassembled WGS sequence"/>
</dbReference>
<keyword evidence="2" id="KW-1133">Transmembrane helix</keyword>
<evidence type="ECO:0000313" key="5">
    <source>
        <dbReference type="Proteomes" id="UP000554235"/>
    </source>
</evidence>
<dbReference type="EMBL" id="JAADYS010002160">
    <property type="protein sequence ID" value="KAF4459501.1"/>
    <property type="molecule type" value="Genomic_DNA"/>
</dbReference>
<comment type="caution">
    <text evidence="4">The sequence shown here is derived from an EMBL/GenBank/DDBJ whole genome shotgun (WGS) entry which is preliminary data.</text>
</comment>
<reference evidence="4 5" key="1">
    <citation type="submission" date="2020-01" db="EMBL/GenBank/DDBJ databases">
        <title>Identification and distribution of gene clusters putatively required for synthesis of sphingolipid metabolism inhibitors in phylogenetically diverse species of the filamentous fungus Fusarium.</title>
        <authorList>
            <person name="Kim H.-S."/>
            <person name="Busman M."/>
            <person name="Brown D.W."/>
            <person name="Divon H."/>
            <person name="Uhlig S."/>
            <person name="Proctor R.H."/>
        </authorList>
    </citation>
    <scope>NUCLEOTIDE SEQUENCE [LARGE SCALE GENOMIC DNA]</scope>
    <source>
        <strain evidence="4 5">NRRL 20459</strain>
    </source>
</reference>
<dbReference type="OrthoDB" id="5215637at2759"/>
<keyword evidence="2" id="KW-0812">Transmembrane</keyword>
<gene>
    <name evidence="4" type="ORF">FALBO_13740</name>
</gene>
<name>A0A8H4KZD6_9HYPO</name>
<accession>A0A8H4KZD6</accession>
<sequence>MRSIIIFLAALAVPVHSICHYPSGRASTDVPCNDNDEESACCGPGMVYLSNRVCMASGNDLQSPHVKSTYVRGTCTDKTWRSGNCPSFCINPEVDDFDHGMSIERCEGYDNRFYCINGDNPNCRTRENVLVLGESRRELDFDVNGFYDVDAKHINNQLRQRFDNFGVKRKTRPLETQPVDSQSKERDATTGLSHETTIGIAIGLGSGGGLALLAAVVYYVMRRRHRRTAIKLADPPSHEHGPSDHGCAMTQWNDGIPRELQGDETRTRELLGDVKLMSHELKGDGKIMCHEVRGGPKTIRYELEAR</sequence>
<organism evidence="4 5">
    <name type="scientific">Fusarium albosuccineum</name>
    <dbReference type="NCBI Taxonomy" id="1237068"/>
    <lineage>
        <taxon>Eukaryota</taxon>
        <taxon>Fungi</taxon>
        <taxon>Dikarya</taxon>
        <taxon>Ascomycota</taxon>
        <taxon>Pezizomycotina</taxon>
        <taxon>Sordariomycetes</taxon>
        <taxon>Hypocreomycetidae</taxon>
        <taxon>Hypocreales</taxon>
        <taxon>Nectriaceae</taxon>
        <taxon>Fusarium</taxon>
        <taxon>Fusarium decemcellulare species complex</taxon>
    </lineage>
</organism>
<feature type="signal peptide" evidence="3">
    <location>
        <begin position="1"/>
        <end position="17"/>
    </location>
</feature>
<evidence type="ECO:0000256" key="2">
    <source>
        <dbReference type="SAM" id="Phobius"/>
    </source>
</evidence>
<keyword evidence="2" id="KW-0472">Membrane</keyword>
<proteinExistence type="predicted"/>
<keyword evidence="3" id="KW-0732">Signal</keyword>
<evidence type="ECO:0000256" key="3">
    <source>
        <dbReference type="SAM" id="SignalP"/>
    </source>
</evidence>